<keyword evidence="1" id="KW-0808">Transferase</keyword>
<reference evidence="5 6" key="1">
    <citation type="journal article" date="2013" name="MBio">
        <title>Genome sequencing of the plant pathogen Taphrina deformans, the causal agent of peach leaf curl.</title>
        <authorList>
            <person name="Cisse O.H."/>
            <person name="Almeida J.M.G.C.F."/>
            <person name="Fonseca A."/>
            <person name="Kumar A.A."/>
            <person name="Salojaervi J."/>
            <person name="Overmyer K."/>
            <person name="Hauser P.M."/>
            <person name="Pagni M."/>
        </authorList>
    </citation>
    <scope>NUCLEOTIDE SEQUENCE [LARGE SCALE GENOMIC DNA]</scope>
    <source>
        <strain evidence="6">PYCC 5710 / ATCC 11124 / CBS 356.35 / IMI 108563 / JCM 9778 / NBRC 8474</strain>
    </source>
</reference>
<protein>
    <recommendedName>
        <fullName evidence="3">Peptide hydrolase</fullName>
        <ecNumber evidence="3">3.4.-.-</ecNumber>
    </recommendedName>
</protein>
<dbReference type="CDD" id="cd03880">
    <property type="entry name" value="M28_QC_like"/>
    <property type="match status" value="1"/>
</dbReference>
<dbReference type="EC" id="3.4.-.-" evidence="3"/>
<evidence type="ECO:0000256" key="3">
    <source>
        <dbReference type="RuleBase" id="RU361240"/>
    </source>
</evidence>
<dbReference type="OrthoDB" id="3907302at2759"/>
<keyword evidence="3" id="KW-0378">Hydrolase</keyword>
<dbReference type="GO" id="GO:0016603">
    <property type="term" value="F:glutaminyl-peptide cyclotransferase activity"/>
    <property type="evidence" value="ECO:0007669"/>
    <property type="project" value="InterPro"/>
</dbReference>
<keyword evidence="3" id="KW-0479">Metal-binding</keyword>
<evidence type="ECO:0000313" key="5">
    <source>
        <dbReference type="EMBL" id="CCG82800.1"/>
    </source>
</evidence>
<accession>R4XB31</accession>
<dbReference type="eggNOG" id="KOG3946">
    <property type="taxonomic scope" value="Eukaryota"/>
</dbReference>
<comment type="caution">
    <text evidence="5">The sequence shown here is derived from an EMBL/GenBank/DDBJ whole genome shotgun (WGS) entry which is preliminary data.</text>
</comment>
<evidence type="ECO:0000256" key="2">
    <source>
        <dbReference type="ARBA" id="ARBA00023315"/>
    </source>
</evidence>
<dbReference type="InterPro" id="IPR037457">
    <property type="entry name" value="M28_QC"/>
</dbReference>
<keyword evidence="3" id="KW-0645">Protease</keyword>
<dbReference type="AlphaFoldDB" id="R4XB31"/>
<dbReference type="EMBL" id="CAHR02000102">
    <property type="protein sequence ID" value="CCG82800.1"/>
    <property type="molecule type" value="Genomic_DNA"/>
</dbReference>
<dbReference type="GO" id="GO:0008233">
    <property type="term" value="F:peptidase activity"/>
    <property type="evidence" value="ECO:0007669"/>
    <property type="project" value="UniProtKB-KW"/>
</dbReference>
<organism evidence="5 6">
    <name type="scientific">Taphrina deformans (strain PYCC 5710 / ATCC 11124 / CBS 356.35 / IMI 108563 / JCM 9778 / NBRC 8474)</name>
    <name type="common">Peach leaf curl fungus</name>
    <name type="synonym">Lalaria deformans</name>
    <dbReference type="NCBI Taxonomy" id="1097556"/>
    <lineage>
        <taxon>Eukaryota</taxon>
        <taxon>Fungi</taxon>
        <taxon>Dikarya</taxon>
        <taxon>Ascomycota</taxon>
        <taxon>Taphrinomycotina</taxon>
        <taxon>Taphrinomycetes</taxon>
        <taxon>Taphrinales</taxon>
        <taxon>Taphrinaceae</taxon>
        <taxon>Taphrina</taxon>
    </lineage>
</organism>
<dbReference type="GO" id="GO:0006508">
    <property type="term" value="P:proteolysis"/>
    <property type="evidence" value="ECO:0007669"/>
    <property type="project" value="UniProtKB-KW"/>
</dbReference>
<evidence type="ECO:0000259" key="4">
    <source>
        <dbReference type="Pfam" id="PF04389"/>
    </source>
</evidence>
<evidence type="ECO:0000256" key="1">
    <source>
        <dbReference type="ARBA" id="ARBA00022679"/>
    </source>
</evidence>
<keyword evidence="3" id="KW-0862">Zinc</keyword>
<name>R4XB31_TAPDE</name>
<feature type="chain" id="PRO_5005145441" description="Peptide hydrolase" evidence="3">
    <location>
        <begin position="21"/>
        <end position="375"/>
    </location>
</feature>
<proteinExistence type="inferred from homology"/>
<sequence>MIRIFSVLILALQVLLRTGAFTTYSKDHFHAFAGSLPSLSSLDKDTGSLLTPLLVPRVSGTQGATDVFNWLHTYLSRNLTGWKVEEDRFTAQTPLAQVEFVNLVATMDPPGVPEHEVTRLVLAAHYDSKMFPPGFIGATDSSVPCAILLYIAEMLSARLPFLWEEEYWDDLDGLEEKSPLGVQLIFFDGEEAVHDWTHEDSIYGAKHLAERWESELVGPLPTSAKRNKLQTIGLFVLLDLLGAPNTLISSFFTTTHWAYSHLAWIEELLRETKLAKSTQSDHIFAAGRTDFNAAGLIEDDHLPFMQRGVEILHLIPVPFPAVWHAMEDDGEHLDQASIDDLAVIFSVFTAQWLDMPTSAKQKRSDALPSQTHEEL</sequence>
<dbReference type="InterPro" id="IPR040234">
    <property type="entry name" value="QC/QCL"/>
</dbReference>
<dbReference type="GO" id="GO:0008270">
    <property type="term" value="F:zinc ion binding"/>
    <property type="evidence" value="ECO:0007669"/>
    <property type="project" value="TreeGrafter"/>
</dbReference>
<comment type="similarity">
    <text evidence="3">Belongs to the peptidase M28 family.</text>
</comment>
<keyword evidence="3" id="KW-0732">Signal</keyword>
<evidence type="ECO:0000313" key="6">
    <source>
        <dbReference type="Proteomes" id="UP000013776"/>
    </source>
</evidence>
<dbReference type="PANTHER" id="PTHR12283:SF6">
    <property type="entry name" value="GLUTAMINYL-PEPTIDE CYCLOTRANSFERASE-RELATED"/>
    <property type="match status" value="1"/>
</dbReference>
<feature type="signal peptide" evidence="3">
    <location>
        <begin position="1"/>
        <end position="20"/>
    </location>
</feature>
<gene>
    <name evidence="5" type="ORF">TAPDE_002788</name>
</gene>
<dbReference type="InterPro" id="IPR007484">
    <property type="entry name" value="Peptidase_M28"/>
</dbReference>
<keyword evidence="2" id="KW-0012">Acyltransferase</keyword>
<dbReference type="VEuPathDB" id="FungiDB:TAPDE_002788"/>
<dbReference type="STRING" id="1097556.R4XB31"/>
<dbReference type="SUPFAM" id="SSF53187">
    <property type="entry name" value="Zn-dependent exopeptidases"/>
    <property type="match status" value="1"/>
</dbReference>
<keyword evidence="6" id="KW-1185">Reference proteome</keyword>
<dbReference type="Gene3D" id="3.40.630.10">
    <property type="entry name" value="Zn peptidases"/>
    <property type="match status" value="1"/>
</dbReference>
<dbReference type="Proteomes" id="UP000013776">
    <property type="component" value="Unassembled WGS sequence"/>
</dbReference>
<dbReference type="Pfam" id="PF04389">
    <property type="entry name" value="Peptidase_M28"/>
    <property type="match status" value="1"/>
</dbReference>
<dbReference type="PANTHER" id="PTHR12283">
    <property type="entry name" value="GLUTAMINYL-PEPTIDE CYCLOTRANSFERASE"/>
    <property type="match status" value="1"/>
</dbReference>
<feature type="domain" description="Peptidase M28" evidence="4">
    <location>
        <begin position="102"/>
        <end position="345"/>
    </location>
</feature>